<dbReference type="PANTHER" id="PTHR43761:SF1">
    <property type="entry name" value="D-ISOMER SPECIFIC 2-HYDROXYACID DEHYDROGENASE CATALYTIC DOMAIN-CONTAINING PROTEIN-RELATED"/>
    <property type="match status" value="1"/>
</dbReference>
<sequence>MKAVILDLESLEDLDLGPIQSEVSQLDLHMATTLEQVEERIAGYDIVITNKVKIDRAAMDATPDLKLICVVATGTNNIDLLAAAEKSIPVCNCVAYGVDSVAQHVLSMMLALHTNIIQYDRAVKAGDWGKASQFCMLGFPIRELSGRTLGIVGYGNLGSAVAELAKAFGMKVVIAQRPGGEPQAGRMLMDQFLAEVDVLSLHCPLTDETLNLIDSAALAKMKPGSVLINAARGGVVNEQALADALRSGHLAGAATDVLTQEPPVNGNILLADDIPNLIITPHSAWGSREARQRIIDQTVENIQAFKSGQSVRAVNA</sequence>
<dbReference type="PANTHER" id="PTHR43761">
    <property type="entry name" value="D-ISOMER SPECIFIC 2-HYDROXYACID DEHYDROGENASE FAMILY PROTEIN (AFU_ORTHOLOGUE AFUA_1G13630)"/>
    <property type="match status" value="1"/>
</dbReference>
<dbReference type="Proteomes" id="UP000640333">
    <property type="component" value="Unassembled WGS sequence"/>
</dbReference>
<dbReference type="PROSITE" id="PS00671">
    <property type="entry name" value="D_2_HYDROXYACID_DH_3"/>
    <property type="match status" value="1"/>
</dbReference>
<reference evidence="7" key="1">
    <citation type="submission" date="2020-10" db="EMBL/GenBank/DDBJ databases">
        <title>Bacterium isolated from coastal waters sediment.</title>
        <authorList>
            <person name="Chen R.-J."/>
            <person name="Lu D.-C."/>
            <person name="Zhu K.-L."/>
            <person name="Du Z.-J."/>
        </authorList>
    </citation>
    <scope>NUCLEOTIDE SEQUENCE</scope>
    <source>
        <strain evidence="7">N1Y112</strain>
    </source>
</reference>
<keyword evidence="8" id="KW-1185">Reference proteome</keyword>
<accession>A0A8J7FK24</accession>
<dbReference type="InterPro" id="IPR036291">
    <property type="entry name" value="NAD(P)-bd_dom_sf"/>
</dbReference>
<dbReference type="SUPFAM" id="SSF51735">
    <property type="entry name" value="NAD(P)-binding Rossmann-fold domains"/>
    <property type="match status" value="1"/>
</dbReference>
<comment type="caution">
    <text evidence="7">The sequence shown here is derived from an EMBL/GenBank/DDBJ whole genome shotgun (WGS) entry which is preliminary data.</text>
</comment>
<comment type="similarity">
    <text evidence="1 4">Belongs to the D-isomer specific 2-hydroxyacid dehydrogenase family.</text>
</comment>
<dbReference type="EMBL" id="JADEYS010000028">
    <property type="protein sequence ID" value="MBE9399458.1"/>
    <property type="molecule type" value="Genomic_DNA"/>
</dbReference>
<evidence type="ECO:0000313" key="7">
    <source>
        <dbReference type="EMBL" id="MBE9399458.1"/>
    </source>
</evidence>
<feature type="domain" description="D-isomer specific 2-hydroxyacid dehydrogenase NAD-binding" evidence="6">
    <location>
        <begin position="106"/>
        <end position="284"/>
    </location>
</feature>
<gene>
    <name evidence="7" type="ORF">IOQ59_19530</name>
</gene>
<evidence type="ECO:0000256" key="3">
    <source>
        <dbReference type="ARBA" id="ARBA00023027"/>
    </source>
</evidence>
<dbReference type="RefSeq" id="WP_193955154.1">
    <property type="nucleotide sequence ID" value="NZ_JADEYS010000028.1"/>
</dbReference>
<dbReference type="FunFam" id="3.40.50.720:FF:000203">
    <property type="entry name" value="D-3-phosphoglycerate dehydrogenase (SerA)"/>
    <property type="match status" value="1"/>
</dbReference>
<evidence type="ECO:0000256" key="4">
    <source>
        <dbReference type="RuleBase" id="RU003719"/>
    </source>
</evidence>
<dbReference type="SUPFAM" id="SSF52283">
    <property type="entry name" value="Formate/glycerate dehydrogenase catalytic domain-like"/>
    <property type="match status" value="1"/>
</dbReference>
<keyword evidence="3" id="KW-0520">NAD</keyword>
<dbReference type="InterPro" id="IPR006139">
    <property type="entry name" value="D-isomer_2_OHA_DH_cat_dom"/>
</dbReference>
<protein>
    <submittedName>
        <fullName evidence="7">2-hydroxyacid dehydrogenase</fullName>
    </submittedName>
</protein>
<organism evidence="7 8">
    <name type="scientific">Pontibacterium sinense</name>
    <dbReference type="NCBI Taxonomy" id="2781979"/>
    <lineage>
        <taxon>Bacteria</taxon>
        <taxon>Pseudomonadati</taxon>
        <taxon>Pseudomonadota</taxon>
        <taxon>Gammaproteobacteria</taxon>
        <taxon>Oceanospirillales</taxon>
        <taxon>Oceanospirillaceae</taxon>
        <taxon>Pontibacterium</taxon>
    </lineage>
</organism>
<evidence type="ECO:0000259" key="5">
    <source>
        <dbReference type="Pfam" id="PF00389"/>
    </source>
</evidence>
<proteinExistence type="inferred from homology"/>
<evidence type="ECO:0000256" key="2">
    <source>
        <dbReference type="ARBA" id="ARBA00023002"/>
    </source>
</evidence>
<dbReference type="InterPro" id="IPR050418">
    <property type="entry name" value="D-iso_2-hydroxyacid_DH_PdxB"/>
</dbReference>
<evidence type="ECO:0000259" key="6">
    <source>
        <dbReference type="Pfam" id="PF02826"/>
    </source>
</evidence>
<dbReference type="GO" id="GO:0016616">
    <property type="term" value="F:oxidoreductase activity, acting on the CH-OH group of donors, NAD or NADP as acceptor"/>
    <property type="evidence" value="ECO:0007669"/>
    <property type="project" value="InterPro"/>
</dbReference>
<evidence type="ECO:0000313" key="8">
    <source>
        <dbReference type="Proteomes" id="UP000640333"/>
    </source>
</evidence>
<dbReference type="InterPro" id="IPR006140">
    <property type="entry name" value="D-isomer_DH_NAD-bd"/>
</dbReference>
<dbReference type="InterPro" id="IPR029753">
    <property type="entry name" value="D-isomer_DH_CS"/>
</dbReference>
<dbReference type="Pfam" id="PF00389">
    <property type="entry name" value="2-Hacid_dh"/>
    <property type="match status" value="1"/>
</dbReference>
<keyword evidence="2 4" id="KW-0560">Oxidoreductase</keyword>
<feature type="domain" description="D-isomer specific 2-hydroxyacid dehydrogenase catalytic" evidence="5">
    <location>
        <begin position="10"/>
        <end position="312"/>
    </location>
</feature>
<dbReference type="NCBIfam" id="NF005069">
    <property type="entry name" value="PRK06487.1"/>
    <property type="match status" value="1"/>
</dbReference>
<dbReference type="AlphaFoldDB" id="A0A8J7FK24"/>
<dbReference type="CDD" id="cd12162">
    <property type="entry name" value="2-Hacid_dh_4"/>
    <property type="match status" value="1"/>
</dbReference>
<dbReference type="Pfam" id="PF02826">
    <property type="entry name" value="2-Hacid_dh_C"/>
    <property type="match status" value="1"/>
</dbReference>
<name>A0A8J7FK24_9GAMM</name>
<evidence type="ECO:0000256" key="1">
    <source>
        <dbReference type="ARBA" id="ARBA00005854"/>
    </source>
</evidence>
<dbReference type="GO" id="GO:0051287">
    <property type="term" value="F:NAD binding"/>
    <property type="evidence" value="ECO:0007669"/>
    <property type="project" value="InterPro"/>
</dbReference>
<dbReference type="Gene3D" id="3.40.50.720">
    <property type="entry name" value="NAD(P)-binding Rossmann-like Domain"/>
    <property type="match status" value="2"/>
</dbReference>